<reference evidence="4" key="1">
    <citation type="journal article" date="2019" name="Int. J. Syst. Evol. Microbiol.">
        <title>The Global Catalogue of Microorganisms (GCM) 10K type strain sequencing project: providing services to taxonomists for standard genome sequencing and annotation.</title>
        <authorList>
            <consortium name="The Broad Institute Genomics Platform"/>
            <consortium name="The Broad Institute Genome Sequencing Center for Infectious Disease"/>
            <person name="Wu L."/>
            <person name="Ma J."/>
        </authorList>
    </citation>
    <scope>NUCLEOTIDE SEQUENCE [LARGE SCALE GENOMIC DNA]</scope>
    <source>
        <strain evidence="4">JCM 31202</strain>
    </source>
</reference>
<dbReference type="EMBL" id="JBHTJA010000005">
    <property type="protein sequence ID" value="MFD0899785.1"/>
    <property type="molecule type" value="Genomic_DNA"/>
</dbReference>
<dbReference type="Proteomes" id="UP001596972">
    <property type="component" value="Unassembled WGS sequence"/>
</dbReference>
<proteinExistence type="predicted"/>
<organism evidence="3 4">
    <name type="scientific">Actinomadura sediminis</name>
    <dbReference type="NCBI Taxonomy" id="1038904"/>
    <lineage>
        <taxon>Bacteria</taxon>
        <taxon>Bacillati</taxon>
        <taxon>Actinomycetota</taxon>
        <taxon>Actinomycetes</taxon>
        <taxon>Streptosporangiales</taxon>
        <taxon>Thermomonosporaceae</taxon>
        <taxon>Actinomadura</taxon>
    </lineage>
</organism>
<feature type="chain" id="PRO_5045968420" evidence="2">
    <location>
        <begin position="25"/>
        <end position="68"/>
    </location>
</feature>
<evidence type="ECO:0000313" key="3">
    <source>
        <dbReference type="EMBL" id="MFD0899785.1"/>
    </source>
</evidence>
<feature type="region of interest" description="Disordered" evidence="1">
    <location>
        <begin position="22"/>
        <end position="47"/>
    </location>
</feature>
<dbReference type="RefSeq" id="WP_378296674.1">
    <property type="nucleotide sequence ID" value="NZ_JBHTJA010000005.1"/>
</dbReference>
<protein>
    <submittedName>
        <fullName evidence="3">Uncharacterized protein</fullName>
    </submittedName>
</protein>
<evidence type="ECO:0000256" key="2">
    <source>
        <dbReference type="SAM" id="SignalP"/>
    </source>
</evidence>
<evidence type="ECO:0000256" key="1">
    <source>
        <dbReference type="SAM" id="MobiDB-lite"/>
    </source>
</evidence>
<feature type="signal peptide" evidence="2">
    <location>
        <begin position="1"/>
        <end position="24"/>
    </location>
</feature>
<evidence type="ECO:0000313" key="4">
    <source>
        <dbReference type="Proteomes" id="UP001596972"/>
    </source>
</evidence>
<name>A0ABW3EJ93_9ACTN</name>
<keyword evidence="4" id="KW-1185">Reference proteome</keyword>
<gene>
    <name evidence="3" type="ORF">ACFQ11_05240</name>
</gene>
<comment type="caution">
    <text evidence="3">The sequence shown here is derived from an EMBL/GenBank/DDBJ whole genome shotgun (WGS) entry which is preliminary data.</text>
</comment>
<keyword evidence="2" id="KW-0732">Signal</keyword>
<sequence length="68" mass="6735">MRTPLLLLSATAAAVFAAASPAAAAPAPEPQPTIEYGAPDGTGNGGLVDFDDEVVDASDLGKVILVVK</sequence>
<accession>A0ABW3EJ93</accession>